<evidence type="ECO:0000313" key="5">
    <source>
        <dbReference type="EMBL" id="KAL0916079.1"/>
    </source>
</evidence>
<evidence type="ECO:0000256" key="3">
    <source>
        <dbReference type="ARBA" id="ARBA00025793"/>
    </source>
</evidence>
<dbReference type="Pfam" id="PF02181">
    <property type="entry name" value="FH2"/>
    <property type="match status" value="1"/>
</dbReference>
<proteinExistence type="inferred from homology"/>
<comment type="subcellular location">
    <subcellularLocation>
        <location evidence="1">Membrane</location>
        <topology evidence="1">Single-pass membrane protein</topology>
    </subcellularLocation>
</comment>
<sequence length="82" mass="9437">MAHNKEEEAKLREYNDVSLVKLGPAEKYLKALLDIPFAFKRVDAIPYIINFDSEVAYEELRSSKLFLKLLEAVLKIGRCSSF</sequence>
<dbReference type="PANTHER" id="PTHR23213">
    <property type="entry name" value="FORMIN-RELATED"/>
    <property type="match status" value="1"/>
</dbReference>
<dbReference type="Proteomes" id="UP001552299">
    <property type="component" value="Unassembled WGS sequence"/>
</dbReference>
<keyword evidence="6" id="KW-1185">Reference proteome</keyword>
<organism evidence="5 6">
    <name type="scientific">Dendrobium thyrsiflorum</name>
    <name type="common">Pinecone-like raceme dendrobium</name>
    <name type="synonym">Orchid</name>
    <dbReference type="NCBI Taxonomy" id="117978"/>
    <lineage>
        <taxon>Eukaryota</taxon>
        <taxon>Viridiplantae</taxon>
        <taxon>Streptophyta</taxon>
        <taxon>Embryophyta</taxon>
        <taxon>Tracheophyta</taxon>
        <taxon>Spermatophyta</taxon>
        <taxon>Magnoliopsida</taxon>
        <taxon>Liliopsida</taxon>
        <taxon>Asparagales</taxon>
        <taxon>Orchidaceae</taxon>
        <taxon>Epidendroideae</taxon>
        <taxon>Malaxideae</taxon>
        <taxon>Dendrobiinae</taxon>
        <taxon>Dendrobium</taxon>
    </lineage>
</organism>
<dbReference type="PANTHER" id="PTHR23213:SF368">
    <property type="entry name" value="HISTONE H3-K79 METHYLTRANSFERASE"/>
    <property type="match status" value="1"/>
</dbReference>
<protein>
    <recommendedName>
        <fullName evidence="4">FH2 domain-containing protein</fullName>
    </recommendedName>
</protein>
<dbReference type="EMBL" id="JANQDX010000011">
    <property type="protein sequence ID" value="KAL0916079.1"/>
    <property type="molecule type" value="Genomic_DNA"/>
</dbReference>
<feature type="domain" description="FH2" evidence="4">
    <location>
        <begin position="1"/>
        <end position="77"/>
    </location>
</feature>
<evidence type="ECO:0000313" key="6">
    <source>
        <dbReference type="Proteomes" id="UP001552299"/>
    </source>
</evidence>
<dbReference type="InterPro" id="IPR027643">
    <property type="entry name" value="Formin-like_plant"/>
</dbReference>
<evidence type="ECO:0000259" key="4">
    <source>
        <dbReference type="Pfam" id="PF02181"/>
    </source>
</evidence>
<dbReference type="SUPFAM" id="SSF101447">
    <property type="entry name" value="Formin homology 2 domain (FH2 domain)"/>
    <property type="match status" value="1"/>
</dbReference>
<reference evidence="5 6" key="1">
    <citation type="journal article" date="2024" name="Plant Biotechnol. J.">
        <title>Dendrobium thyrsiflorum genome and its molecular insights into genes involved in important horticultural traits.</title>
        <authorList>
            <person name="Chen B."/>
            <person name="Wang J.Y."/>
            <person name="Zheng P.J."/>
            <person name="Li K.L."/>
            <person name="Liang Y.M."/>
            <person name="Chen X.F."/>
            <person name="Zhang C."/>
            <person name="Zhao X."/>
            <person name="He X."/>
            <person name="Zhang G.Q."/>
            <person name="Liu Z.J."/>
            <person name="Xu Q."/>
        </authorList>
    </citation>
    <scope>NUCLEOTIDE SEQUENCE [LARGE SCALE GENOMIC DNA]</scope>
    <source>
        <strain evidence="5">GZMU011</strain>
    </source>
</reference>
<gene>
    <name evidence="5" type="ORF">M5K25_013561</name>
</gene>
<evidence type="ECO:0000256" key="1">
    <source>
        <dbReference type="ARBA" id="ARBA00004167"/>
    </source>
</evidence>
<comment type="similarity">
    <text evidence="3">Belongs to the formin-like family. Class-I subfamily.</text>
</comment>
<comment type="caution">
    <text evidence="5">The sequence shown here is derived from an EMBL/GenBank/DDBJ whole genome shotgun (WGS) entry which is preliminary data.</text>
</comment>
<dbReference type="Gene3D" id="1.20.58.2220">
    <property type="entry name" value="Formin, FH2 domain"/>
    <property type="match status" value="1"/>
</dbReference>
<name>A0ABD0UTQ5_DENTH</name>
<dbReference type="InterPro" id="IPR042201">
    <property type="entry name" value="FH2_Formin_sf"/>
</dbReference>
<dbReference type="GO" id="GO:0016020">
    <property type="term" value="C:membrane"/>
    <property type="evidence" value="ECO:0007669"/>
    <property type="project" value="UniProtKB-SubCell"/>
</dbReference>
<dbReference type="AlphaFoldDB" id="A0ABD0UTQ5"/>
<dbReference type="InterPro" id="IPR015425">
    <property type="entry name" value="FH2_Formin"/>
</dbReference>
<evidence type="ECO:0000256" key="2">
    <source>
        <dbReference type="ARBA" id="ARBA00022729"/>
    </source>
</evidence>
<accession>A0ABD0UTQ5</accession>
<keyword evidence="2" id="KW-0732">Signal</keyword>